<dbReference type="Proteomes" id="UP001161497">
    <property type="component" value="Chromosome"/>
</dbReference>
<evidence type="ECO:0000313" key="1">
    <source>
        <dbReference type="EMBL" id="CAI9086092.1"/>
    </source>
</evidence>
<organism evidence="1 2">
    <name type="scientific">Candidatus Methylacidiphilum fumarolicum</name>
    <dbReference type="NCBI Taxonomy" id="591154"/>
    <lineage>
        <taxon>Bacteria</taxon>
        <taxon>Pseudomonadati</taxon>
        <taxon>Verrucomicrobiota</taxon>
        <taxon>Methylacidiphilae</taxon>
        <taxon>Methylacidiphilales</taxon>
        <taxon>Methylacidiphilaceae</taxon>
        <taxon>Methylacidiphilum (ex Ratnadevi et al. 2023)</taxon>
    </lineage>
</organism>
<name>A0ABM9IEG5_9BACT</name>
<protein>
    <submittedName>
        <fullName evidence="1">Uncharacterized protein</fullName>
    </submittedName>
</protein>
<accession>A0ABM9IEG5</accession>
<gene>
    <name evidence="1" type="ORF">MFUM_1766</name>
</gene>
<sequence>MDGSRREPAGEPAALEAVLQLDNVGPCPGYYYFPTASYSFRWSVSFPKLGCRYV</sequence>
<dbReference type="EMBL" id="OX458932">
    <property type="protein sequence ID" value="CAI9086092.1"/>
    <property type="molecule type" value="Genomic_DNA"/>
</dbReference>
<proteinExistence type="predicted"/>
<reference evidence="1" key="1">
    <citation type="submission" date="2023-03" db="EMBL/GenBank/DDBJ databases">
        <authorList>
            <person name="Cremers G."/>
            <person name="Picone N."/>
        </authorList>
    </citation>
    <scope>NUCLEOTIDE SEQUENCE</scope>
    <source>
        <strain evidence="1">Sample_alias</strain>
    </source>
</reference>
<keyword evidence="2" id="KW-1185">Reference proteome</keyword>
<evidence type="ECO:0000313" key="2">
    <source>
        <dbReference type="Proteomes" id="UP001161497"/>
    </source>
</evidence>